<dbReference type="RefSeq" id="WP_147040132.1">
    <property type="nucleotide sequence ID" value="NZ_BJUW01000014.1"/>
</dbReference>
<gene>
    <name evidence="1" type="ORF">MAE01_26450</name>
</gene>
<reference evidence="1 2" key="1">
    <citation type="submission" date="2019-07" db="EMBL/GenBank/DDBJ databases">
        <title>Whole genome shotgun sequence of Microbacterium aerolatum NBRC 103071.</title>
        <authorList>
            <person name="Hosoyama A."/>
            <person name="Uohara A."/>
            <person name="Ohji S."/>
            <person name="Ichikawa N."/>
        </authorList>
    </citation>
    <scope>NUCLEOTIDE SEQUENCE [LARGE SCALE GENOMIC DNA]</scope>
    <source>
        <strain evidence="1 2">NBRC 103071</strain>
    </source>
</reference>
<dbReference type="InterPro" id="IPR029032">
    <property type="entry name" value="AhpD-like"/>
</dbReference>
<dbReference type="SUPFAM" id="SSF69118">
    <property type="entry name" value="AhpD-like"/>
    <property type="match status" value="1"/>
</dbReference>
<organism evidence="1 2">
    <name type="scientific">Microbacterium aerolatum</name>
    <dbReference type="NCBI Taxonomy" id="153731"/>
    <lineage>
        <taxon>Bacteria</taxon>
        <taxon>Bacillati</taxon>
        <taxon>Actinomycetota</taxon>
        <taxon>Actinomycetes</taxon>
        <taxon>Micrococcales</taxon>
        <taxon>Microbacteriaceae</taxon>
        <taxon>Microbacterium</taxon>
    </lineage>
</organism>
<comment type="caution">
    <text evidence="1">The sequence shown here is derived from an EMBL/GenBank/DDBJ whole genome shotgun (WGS) entry which is preliminary data.</text>
</comment>
<dbReference type="EMBL" id="BJUW01000014">
    <property type="protein sequence ID" value="GEK87469.1"/>
    <property type="molecule type" value="Genomic_DNA"/>
</dbReference>
<dbReference type="Gene3D" id="1.20.1290.10">
    <property type="entry name" value="AhpD-like"/>
    <property type="match status" value="1"/>
</dbReference>
<evidence type="ECO:0000313" key="1">
    <source>
        <dbReference type="EMBL" id="GEK87469.1"/>
    </source>
</evidence>
<name>A0A511AH57_9MICO</name>
<keyword evidence="2" id="KW-1185">Reference proteome</keyword>
<sequence length="186" mass="20461">MSIITTPDDADEAVADLYASEIAELGYVPSHTRMMAVNPEAFRAFQQLVRTIVAQLGVRRYELATLAAADAIGSQSCRYAHARKSLNLFDEEQLERILRDYHDARLSDADMALMDFAAKLSRDSASMTDADSLRLRDVGFTDREIVDIALAASVRNYFSRALHALAVEVDIPPGLSASIQDALAPR</sequence>
<protein>
    <submittedName>
        <fullName evidence="1">Alkyl hydroperoxide reductase AhpD</fullName>
    </submittedName>
</protein>
<evidence type="ECO:0000313" key="2">
    <source>
        <dbReference type="Proteomes" id="UP000321225"/>
    </source>
</evidence>
<proteinExistence type="predicted"/>
<dbReference type="PANTHER" id="PTHR35446">
    <property type="entry name" value="SI:CH211-175M2.5"/>
    <property type="match status" value="1"/>
</dbReference>
<dbReference type="OrthoDB" id="153253at2"/>
<dbReference type="Proteomes" id="UP000321225">
    <property type="component" value="Unassembled WGS sequence"/>
</dbReference>
<dbReference type="PANTHER" id="PTHR35446:SF2">
    <property type="entry name" value="CARBOXYMUCONOLACTONE DECARBOXYLASE-LIKE DOMAIN-CONTAINING PROTEIN"/>
    <property type="match status" value="1"/>
</dbReference>
<accession>A0A511AH57</accession>
<dbReference type="AlphaFoldDB" id="A0A511AH57"/>